<dbReference type="GO" id="GO:0008270">
    <property type="term" value="F:zinc ion binding"/>
    <property type="evidence" value="ECO:0007669"/>
    <property type="project" value="UniProtKB-KW"/>
</dbReference>
<dbReference type="Proteomes" id="UP000821853">
    <property type="component" value="Unassembled WGS sequence"/>
</dbReference>
<dbReference type="VEuPathDB" id="VectorBase:HLOH_052937"/>
<gene>
    <name evidence="8" type="ORF">HPB48_025734</name>
</gene>
<dbReference type="PANTHER" id="PTHR10131">
    <property type="entry name" value="TNF RECEPTOR ASSOCIATED FACTOR"/>
    <property type="match status" value="1"/>
</dbReference>
<name>A0A9J6HAH1_HAELO</name>
<dbReference type="InterPro" id="IPR002083">
    <property type="entry name" value="MATH/TRAF_dom"/>
</dbReference>
<evidence type="ECO:0000313" key="9">
    <source>
        <dbReference type="Proteomes" id="UP000821853"/>
    </source>
</evidence>
<dbReference type="GO" id="GO:0043122">
    <property type="term" value="P:regulation of canonical NF-kappaB signal transduction"/>
    <property type="evidence" value="ECO:0007669"/>
    <property type="project" value="TreeGrafter"/>
</dbReference>
<feature type="domain" description="RING-type" evidence="7">
    <location>
        <begin position="37"/>
        <end position="77"/>
    </location>
</feature>
<keyword evidence="4" id="KW-0862">Zinc</keyword>
<dbReference type="SUPFAM" id="SSF57850">
    <property type="entry name" value="RING/U-box"/>
    <property type="match status" value="1"/>
</dbReference>
<dbReference type="EMBL" id="JABSTR010001281">
    <property type="protein sequence ID" value="KAH9383888.1"/>
    <property type="molecule type" value="Genomic_DNA"/>
</dbReference>
<keyword evidence="3 5" id="KW-0863">Zinc-finger</keyword>
<dbReference type="InterPro" id="IPR008974">
    <property type="entry name" value="TRAF-like"/>
</dbReference>
<keyword evidence="3 5" id="KW-0479">Metal-binding</keyword>
<dbReference type="GO" id="GO:0005737">
    <property type="term" value="C:cytoplasm"/>
    <property type="evidence" value="ECO:0007669"/>
    <property type="project" value="UniProtKB-SubCell"/>
</dbReference>
<evidence type="ECO:0000256" key="3">
    <source>
        <dbReference type="ARBA" id="ARBA00022771"/>
    </source>
</evidence>
<dbReference type="InterPro" id="IPR013083">
    <property type="entry name" value="Znf_RING/FYVE/PHD"/>
</dbReference>
<protein>
    <recommendedName>
        <fullName evidence="7">RING-type domain-containing protein</fullName>
    </recommendedName>
</protein>
<dbReference type="OrthoDB" id="6508666at2759"/>
<dbReference type="PANTHER" id="PTHR10131:SF138">
    <property type="entry name" value="RE66324P"/>
    <property type="match status" value="1"/>
</dbReference>
<dbReference type="SUPFAM" id="SSF49599">
    <property type="entry name" value="TRAF domain-like"/>
    <property type="match status" value="2"/>
</dbReference>
<dbReference type="Gene3D" id="3.30.40.10">
    <property type="entry name" value="Zinc/RING finger domain, C3HC4 (zinc finger)"/>
    <property type="match status" value="2"/>
</dbReference>
<dbReference type="OMA" id="CYEVTCG"/>
<evidence type="ECO:0000259" key="7">
    <source>
        <dbReference type="PROSITE" id="PS50089"/>
    </source>
</evidence>
<dbReference type="PROSITE" id="PS50089">
    <property type="entry name" value="ZF_RING_2"/>
    <property type="match status" value="1"/>
</dbReference>
<evidence type="ECO:0000256" key="1">
    <source>
        <dbReference type="ARBA" id="ARBA00004496"/>
    </source>
</evidence>
<comment type="caution">
    <text evidence="8">The sequence shown here is derived from an EMBL/GenBank/DDBJ whole genome shotgun (WGS) entry which is preliminary data.</text>
</comment>
<comment type="subcellular location">
    <subcellularLocation>
        <location evidence="1">Cytoplasm</location>
    </subcellularLocation>
</comment>
<sequence>MAASLQRERCQLVGFGAVFRTRAVEFDGSLPATVPVCSLCRCVPSNHYTLSCKHVYCNACFADVVQTRTLSLRCPLDGKNLRPRKPLHKGRTQSEDLGCLVAFCWNRENGCPYAGPLDDMTRHFDGECTFYEVPCSLCSETVLRCELAVHVEAAHRRSARRAGGRDLAHGNSVVSGEQFRPTVPPRGRRPADERSSTASAGGTAVSPHKGSLDDDQTGHEDAQESDRAGSLKTLCSKEQLQMLMEDLASRTAEDIKRHSEKLFLEVLGGIEVTKDRLLSLAEAARATPLVNRQTVAASRSSWLTPLLRREELVRKHFEWVVSSYSKLRNGIHYVDSPAFLIVPGYRIQLKACIDGIKTAELSACVRVHRHDDALGASELIWPFQRTCAFTLLHNSDGGSHVRSWFAPCDAFNGSDSTPAEGEVLVSSWLCIAKMDRNVFERDYVKNDAFTILFFTRALLD</sequence>
<dbReference type="GO" id="GO:0009898">
    <property type="term" value="C:cytoplasmic side of plasma membrane"/>
    <property type="evidence" value="ECO:0007669"/>
    <property type="project" value="TreeGrafter"/>
</dbReference>
<feature type="compositionally biased region" description="Basic and acidic residues" evidence="6">
    <location>
        <begin position="210"/>
        <end position="229"/>
    </location>
</feature>
<organism evidence="8 9">
    <name type="scientific">Haemaphysalis longicornis</name>
    <name type="common">Bush tick</name>
    <dbReference type="NCBI Taxonomy" id="44386"/>
    <lineage>
        <taxon>Eukaryota</taxon>
        <taxon>Metazoa</taxon>
        <taxon>Ecdysozoa</taxon>
        <taxon>Arthropoda</taxon>
        <taxon>Chelicerata</taxon>
        <taxon>Arachnida</taxon>
        <taxon>Acari</taxon>
        <taxon>Parasitiformes</taxon>
        <taxon>Ixodida</taxon>
        <taxon>Ixodoidea</taxon>
        <taxon>Ixodidae</taxon>
        <taxon>Haemaphysalinae</taxon>
        <taxon>Haemaphysalis</taxon>
    </lineage>
</organism>
<dbReference type="Gene3D" id="2.60.210.10">
    <property type="entry name" value="Apoptosis, Tumor Necrosis Factor Receptor Associated Protein 2, Chain A"/>
    <property type="match status" value="1"/>
</dbReference>
<dbReference type="InterPro" id="IPR001841">
    <property type="entry name" value="Znf_RING"/>
</dbReference>
<dbReference type="Pfam" id="PF22486">
    <property type="entry name" value="MATH_2"/>
    <property type="match status" value="1"/>
</dbReference>
<evidence type="ECO:0000256" key="5">
    <source>
        <dbReference type="PROSITE-ProRule" id="PRU00175"/>
    </source>
</evidence>
<feature type="region of interest" description="Disordered" evidence="6">
    <location>
        <begin position="158"/>
        <end position="231"/>
    </location>
</feature>
<keyword evidence="9" id="KW-1185">Reference proteome</keyword>
<proteinExistence type="predicted"/>
<accession>A0A9J6HAH1</accession>
<evidence type="ECO:0000313" key="8">
    <source>
        <dbReference type="EMBL" id="KAH9383888.1"/>
    </source>
</evidence>
<evidence type="ECO:0000256" key="2">
    <source>
        <dbReference type="ARBA" id="ARBA00022490"/>
    </source>
</evidence>
<keyword evidence="2" id="KW-0963">Cytoplasm</keyword>
<dbReference type="GO" id="GO:0005164">
    <property type="term" value="F:tumor necrosis factor receptor binding"/>
    <property type="evidence" value="ECO:0007669"/>
    <property type="project" value="TreeGrafter"/>
</dbReference>
<dbReference type="AlphaFoldDB" id="A0A9J6HAH1"/>
<reference evidence="8 9" key="1">
    <citation type="journal article" date="2020" name="Cell">
        <title>Large-Scale Comparative Analyses of Tick Genomes Elucidate Their Genetic Diversity and Vector Capacities.</title>
        <authorList>
            <consortium name="Tick Genome and Microbiome Consortium (TIGMIC)"/>
            <person name="Jia N."/>
            <person name="Wang J."/>
            <person name="Shi W."/>
            <person name="Du L."/>
            <person name="Sun Y."/>
            <person name="Zhan W."/>
            <person name="Jiang J.F."/>
            <person name="Wang Q."/>
            <person name="Zhang B."/>
            <person name="Ji P."/>
            <person name="Bell-Sakyi L."/>
            <person name="Cui X.M."/>
            <person name="Yuan T.T."/>
            <person name="Jiang B.G."/>
            <person name="Yang W.F."/>
            <person name="Lam T.T."/>
            <person name="Chang Q.C."/>
            <person name="Ding S.J."/>
            <person name="Wang X.J."/>
            <person name="Zhu J.G."/>
            <person name="Ruan X.D."/>
            <person name="Zhao L."/>
            <person name="Wei J.T."/>
            <person name="Ye R.Z."/>
            <person name="Que T.C."/>
            <person name="Du C.H."/>
            <person name="Zhou Y.H."/>
            <person name="Cheng J.X."/>
            <person name="Dai P.F."/>
            <person name="Guo W.B."/>
            <person name="Han X.H."/>
            <person name="Huang E.J."/>
            <person name="Li L.F."/>
            <person name="Wei W."/>
            <person name="Gao Y.C."/>
            <person name="Liu J.Z."/>
            <person name="Shao H.Z."/>
            <person name="Wang X."/>
            <person name="Wang C.C."/>
            <person name="Yang T.C."/>
            <person name="Huo Q.B."/>
            <person name="Li W."/>
            <person name="Chen H.Y."/>
            <person name="Chen S.E."/>
            <person name="Zhou L.G."/>
            <person name="Ni X.B."/>
            <person name="Tian J.H."/>
            <person name="Sheng Y."/>
            <person name="Liu T."/>
            <person name="Pan Y.S."/>
            <person name="Xia L.Y."/>
            <person name="Li J."/>
            <person name="Zhao F."/>
            <person name="Cao W.C."/>
        </authorList>
    </citation>
    <scope>NUCLEOTIDE SEQUENCE [LARGE SCALE GENOMIC DNA]</scope>
    <source>
        <strain evidence="8">HaeL-2018</strain>
    </source>
</reference>
<evidence type="ECO:0000256" key="4">
    <source>
        <dbReference type="ARBA" id="ARBA00022833"/>
    </source>
</evidence>
<evidence type="ECO:0000256" key="6">
    <source>
        <dbReference type="SAM" id="MobiDB-lite"/>
    </source>
</evidence>